<dbReference type="InterPro" id="IPR008278">
    <property type="entry name" value="4-PPantetheinyl_Trfase_dom"/>
</dbReference>
<dbReference type="SUPFAM" id="SSF56214">
    <property type="entry name" value="4'-phosphopantetheinyl transferase"/>
    <property type="match status" value="2"/>
</dbReference>
<dbReference type="Pfam" id="PF01648">
    <property type="entry name" value="ACPS"/>
    <property type="match status" value="1"/>
</dbReference>
<reference evidence="4 5" key="2">
    <citation type="submission" date="2007-06" db="EMBL/GenBank/DDBJ databases">
        <title>Draft genome sequence of Pseudoflavonifractor capillosus ATCC 29799.</title>
        <authorList>
            <person name="Sudarsanam P."/>
            <person name="Ley R."/>
            <person name="Guruge J."/>
            <person name="Turnbaugh P.J."/>
            <person name="Mahowald M."/>
            <person name="Liep D."/>
            <person name="Gordon J."/>
        </authorList>
    </citation>
    <scope>NUCLEOTIDE SEQUENCE [LARGE SCALE GENOMIC DNA]</scope>
    <source>
        <strain evidence="4 5">ATCC 29799</strain>
    </source>
</reference>
<keyword evidence="2" id="KW-0808">Transferase</keyword>
<feature type="domain" description="4'-phosphopantetheinyl transferase" evidence="3">
    <location>
        <begin position="71"/>
        <end position="128"/>
    </location>
</feature>
<dbReference type="Proteomes" id="UP000003639">
    <property type="component" value="Unassembled WGS sequence"/>
</dbReference>
<dbReference type="PANTHER" id="PTHR12215:SF10">
    <property type="entry name" value="L-AMINOADIPATE-SEMIALDEHYDE DEHYDROGENASE-PHOSPHOPANTETHEINYL TRANSFERASE"/>
    <property type="match status" value="1"/>
</dbReference>
<dbReference type="eggNOG" id="COG2091">
    <property type="taxonomic scope" value="Bacteria"/>
</dbReference>
<evidence type="ECO:0000256" key="2">
    <source>
        <dbReference type="ARBA" id="ARBA00022679"/>
    </source>
</evidence>
<comment type="caution">
    <text evidence="4">The sequence shown here is derived from an EMBL/GenBank/DDBJ whole genome shotgun (WGS) entry which is preliminary data.</text>
</comment>
<dbReference type="GO" id="GO:0008897">
    <property type="term" value="F:holo-[acyl-carrier-protein] synthase activity"/>
    <property type="evidence" value="ECO:0007669"/>
    <property type="project" value="InterPro"/>
</dbReference>
<sequence length="180" mass="20139">MLLILGSRNEEGRAASRRLLALGLREIWGLEEMPPVERGPMGKPFFPSMPHIHFNLSHSGDLALCAFSDQSVGVDIERVRPHRAGLPRYVLSDREYQWFQTQGGGWEKFCQLWTRKESWVKRTGGSIAGPAKICPPLPGEQAEGVLLHDFSGEGWHAAVCAAGTQEYRLLWRDGAEDNKT</sequence>
<dbReference type="GO" id="GO:0005829">
    <property type="term" value="C:cytosol"/>
    <property type="evidence" value="ECO:0007669"/>
    <property type="project" value="TreeGrafter"/>
</dbReference>
<comment type="similarity">
    <text evidence="1">Belongs to the P-Pant transferase superfamily. Gsp/Sfp/HetI/AcpT family.</text>
</comment>
<evidence type="ECO:0000313" key="5">
    <source>
        <dbReference type="Proteomes" id="UP000003639"/>
    </source>
</evidence>
<dbReference type="Gene3D" id="3.90.470.20">
    <property type="entry name" value="4'-phosphopantetheinyl transferase domain"/>
    <property type="match status" value="1"/>
</dbReference>
<dbReference type="PANTHER" id="PTHR12215">
    <property type="entry name" value="PHOSPHOPANTETHEINE TRANSFERASE"/>
    <property type="match status" value="1"/>
</dbReference>
<dbReference type="InterPro" id="IPR037143">
    <property type="entry name" value="4-PPantetheinyl_Trfase_dom_sf"/>
</dbReference>
<accession>A6P190</accession>
<organism evidence="4 5">
    <name type="scientific">Pseudoflavonifractor capillosus ATCC 29799</name>
    <dbReference type="NCBI Taxonomy" id="411467"/>
    <lineage>
        <taxon>Bacteria</taxon>
        <taxon>Bacillati</taxon>
        <taxon>Bacillota</taxon>
        <taxon>Clostridia</taxon>
        <taxon>Eubacteriales</taxon>
        <taxon>Oscillospiraceae</taxon>
        <taxon>Pseudoflavonifractor</taxon>
    </lineage>
</organism>
<reference evidence="4 5" key="1">
    <citation type="submission" date="2007-04" db="EMBL/GenBank/DDBJ databases">
        <authorList>
            <person name="Fulton L."/>
            <person name="Clifton S."/>
            <person name="Fulton B."/>
            <person name="Xu J."/>
            <person name="Minx P."/>
            <person name="Pepin K.H."/>
            <person name="Johnson M."/>
            <person name="Thiruvilangam P."/>
            <person name="Bhonagiri V."/>
            <person name="Nash W.E."/>
            <person name="Mardis E.R."/>
            <person name="Wilson R.K."/>
        </authorList>
    </citation>
    <scope>NUCLEOTIDE SEQUENCE [LARGE SCALE GENOMIC DNA]</scope>
    <source>
        <strain evidence="4 5">ATCC 29799</strain>
    </source>
</reference>
<dbReference type="EMBL" id="AAXG02000047">
    <property type="protein sequence ID" value="EDM97782.1"/>
    <property type="molecule type" value="Genomic_DNA"/>
</dbReference>
<evidence type="ECO:0000259" key="3">
    <source>
        <dbReference type="Pfam" id="PF01648"/>
    </source>
</evidence>
<gene>
    <name evidence="4" type="ORF">BACCAP_04257</name>
</gene>
<dbReference type="InterPro" id="IPR050559">
    <property type="entry name" value="P-Pant_transferase_sf"/>
</dbReference>
<evidence type="ECO:0000256" key="1">
    <source>
        <dbReference type="ARBA" id="ARBA00010990"/>
    </source>
</evidence>
<dbReference type="GO" id="GO:0000287">
    <property type="term" value="F:magnesium ion binding"/>
    <property type="evidence" value="ECO:0007669"/>
    <property type="project" value="InterPro"/>
</dbReference>
<dbReference type="RefSeq" id="WP_006574733.1">
    <property type="nucleotide sequence ID" value="NZ_AAXG02000047.1"/>
</dbReference>
<keyword evidence="5" id="KW-1185">Reference proteome</keyword>
<proteinExistence type="inferred from homology"/>
<dbReference type="STRING" id="411467.BACCAP_04257"/>
<dbReference type="OrthoDB" id="9808281at2"/>
<evidence type="ECO:0000313" key="4">
    <source>
        <dbReference type="EMBL" id="EDM97782.1"/>
    </source>
</evidence>
<protein>
    <submittedName>
        <fullName evidence="4">Putative holo-[acyl-carrier-protein] synthase</fullName>
    </submittedName>
</protein>
<name>A6P190_9FIRM</name>
<dbReference type="AlphaFoldDB" id="A6P190"/>
<dbReference type="GO" id="GO:0019878">
    <property type="term" value="P:lysine biosynthetic process via aminoadipic acid"/>
    <property type="evidence" value="ECO:0007669"/>
    <property type="project" value="TreeGrafter"/>
</dbReference>